<dbReference type="SUPFAM" id="SSF57184">
    <property type="entry name" value="Growth factor receptor domain"/>
    <property type="match status" value="1"/>
</dbReference>
<evidence type="ECO:0000256" key="8">
    <source>
        <dbReference type="ARBA" id="ARBA00022737"/>
    </source>
</evidence>
<dbReference type="InterPro" id="IPR049883">
    <property type="entry name" value="NOTCH1_EGF-like"/>
</dbReference>
<dbReference type="PROSITE" id="PS50068">
    <property type="entry name" value="LDLRA_2"/>
    <property type="match status" value="7"/>
</dbReference>
<dbReference type="PANTHER" id="PTHR22722:SF15">
    <property type="entry name" value="LOW-DENSITY LIPOPROTEIN RECEPTOR-RELATED"/>
    <property type="match status" value="1"/>
</dbReference>
<dbReference type="FunFam" id="2.10.25.10:FF:000052">
    <property type="entry name" value="low-density lipoprotein receptor isoform X1"/>
    <property type="match status" value="1"/>
</dbReference>
<keyword evidence="6 23" id="KW-0812">Transmembrane</keyword>
<dbReference type="SMART" id="SM00135">
    <property type="entry name" value="LY"/>
    <property type="match status" value="4"/>
</dbReference>
<reference evidence="26" key="3">
    <citation type="submission" date="2025-09" db="UniProtKB">
        <authorList>
            <consortium name="Ensembl"/>
        </authorList>
    </citation>
    <scope>IDENTIFICATION</scope>
</reference>
<dbReference type="PROSITE" id="PS01209">
    <property type="entry name" value="LDLRA_1"/>
    <property type="match status" value="4"/>
</dbReference>
<feature type="disulfide bond" evidence="21">
    <location>
        <begin position="52"/>
        <end position="67"/>
    </location>
</feature>
<evidence type="ECO:0000259" key="25">
    <source>
        <dbReference type="PROSITE" id="PS50026"/>
    </source>
</evidence>
<evidence type="ECO:0000256" key="3">
    <source>
        <dbReference type="ARBA" id="ARBA00022536"/>
    </source>
</evidence>
<protein>
    <submittedName>
        <fullName evidence="26">Very low density lipoprotein receptor</fullName>
    </submittedName>
</protein>
<feature type="disulfide bond" evidence="21">
    <location>
        <begin position="244"/>
        <end position="262"/>
    </location>
</feature>
<keyword evidence="11" id="KW-0443">Lipid metabolism</keyword>
<feature type="disulfide bond" evidence="21">
    <location>
        <begin position="120"/>
        <end position="138"/>
    </location>
</feature>
<dbReference type="InterPro" id="IPR000033">
    <property type="entry name" value="LDLR_classB_rpt"/>
</dbReference>
<dbReference type="SMART" id="SM00181">
    <property type="entry name" value="EGF"/>
    <property type="match status" value="6"/>
</dbReference>
<dbReference type="InterPro" id="IPR002172">
    <property type="entry name" value="LDrepeatLR_classA_rpt"/>
</dbReference>
<reference evidence="26" key="2">
    <citation type="submission" date="2025-08" db="UniProtKB">
        <authorList>
            <consortium name="Ensembl"/>
        </authorList>
    </citation>
    <scope>IDENTIFICATION</scope>
</reference>
<dbReference type="InterPro" id="IPR000742">
    <property type="entry name" value="EGF"/>
</dbReference>
<feature type="disulfide bond" evidence="21">
    <location>
        <begin position="40"/>
        <end position="58"/>
    </location>
</feature>
<dbReference type="FunFam" id="4.10.400.10:FF:000025">
    <property type="entry name" value="Very low density lipoprotein receptor"/>
    <property type="match status" value="1"/>
</dbReference>
<dbReference type="InterPro" id="IPR018097">
    <property type="entry name" value="EGF_Ca-bd_CS"/>
</dbReference>
<feature type="repeat" description="LDL-receptor class B" evidence="22">
    <location>
        <begin position="440"/>
        <end position="483"/>
    </location>
</feature>
<dbReference type="Gene3D" id="2.10.25.10">
    <property type="entry name" value="Laminin"/>
    <property type="match status" value="3"/>
</dbReference>
<accession>A0A8C8W032</accession>
<feature type="disulfide bond" evidence="21">
    <location>
        <begin position="256"/>
        <end position="271"/>
    </location>
</feature>
<evidence type="ECO:0000256" key="7">
    <source>
        <dbReference type="ARBA" id="ARBA00022729"/>
    </source>
</evidence>
<dbReference type="Ensembl" id="ENSPEMT00000030405.2">
    <property type="protein sequence ID" value="ENSPEMP00000026011.2"/>
    <property type="gene ID" value="ENSPEMG00000022250.2"/>
</dbReference>
<evidence type="ECO:0000256" key="5">
    <source>
        <dbReference type="ARBA" id="ARBA00022583"/>
    </source>
</evidence>
<feature type="disulfide bond" evidence="21">
    <location>
        <begin position="113"/>
        <end position="125"/>
    </location>
</feature>
<evidence type="ECO:0000256" key="23">
    <source>
        <dbReference type="SAM" id="Phobius"/>
    </source>
</evidence>
<dbReference type="InterPro" id="IPR009030">
    <property type="entry name" value="Growth_fac_rcpt_cys_sf"/>
</dbReference>
<feature type="signal peptide" evidence="24">
    <location>
        <begin position="1"/>
        <end position="23"/>
    </location>
</feature>
<dbReference type="GO" id="GO:0016324">
    <property type="term" value="C:apical plasma membrane"/>
    <property type="evidence" value="ECO:0007669"/>
    <property type="project" value="TreeGrafter"/>
</dbReference>
<feature type="disulfide bond" evidence="21">
    <location>
        <begin position="205"/>
        <end position="223"/>
    </location>
</feature>
<dbReference type="FunFam" id="4.10.400.10:FF:000049">
    <property type="entry name" value="Very low density lipoprotein receptor"/>
    <property type="match status" value="1"/>
</dbReference>
<dbReference type="GO" id="GO:0042562">
    <property type="term" value="F:hormone binding"/>
    <property type="evidence" value="ECO:0007669"/>
    <property type="project" value="TreeGrafter"/>
</dbReference>
<dbReference type="SUPFAM" id="SSF57424">
    <property type="entry name" value="LDL receptor-like module"/>
    <property type="match status" value="7"/>
</dbReference>
<keyword evidence="13 20" id="KW-1015">Disulfide bond</keyword>
<evidence type="ECO:0000256" key="14">
    <source>
        <dbReference type="ARBA" id="ARBA00023166"/>
    </source>
</evidence>
<dbReference type="Proteomes" id="UP000694547">
    <property type="component" value="Chromosome 1"/>
</dbReference>
<dbReference type="Gene3D" id="4.10.400.10">
    <property type="entry name" value="Low-density Lipoprotein Receptor"/>
    <property type="match status" value="7"/>
</dbReference>
<dbReference type="Pfam" id="PF07645">
    <property type="entry name" value="EGF_CA"/>
    <property type="match status" value="1"/>
</dbReference>
<dbReference type="CDD" id="cd00112">
    <property type="entry name" value="LDLa"/>
    <property type="match status" value="7"/>
</dbReference>
<dbReference type="PROSITE" id="PS51120">
    <property type="entry name" value="LDLRB"/>
    <property type="match status" value="3"/>
</dbReference>
<dbReference type="Pfam" id="PF14670">
    <property type="entry name" value="FXa_inhibition"/>
    <property type="match status" value="2"/>
</dbReference>
<keyword evidence="2" id="KW-0813">Transport</keyword>
<evidence type="ECO:0000256" key="12">
    <source>
        <dbReference type="ARBA" id="ARBA00023136"/>
    </source>
</evidence>
<keyword evidence="7 24" id="KW-0732">Signal</keyword>
<dbReference type="GeneTree" id="ENSGT00940000155460"/>
<reference evidence="26 27" key="1">
    <citation type="submission" date="2018-10" db="EMBL/GenBank/DDBJ databases">
        <title>Improved assembly of the deer mouse Peromyscus maniculatus genome.</title>
        <authorList>
            <person name="Lassance J.-M."/>
            <person name="Hoekstra H.E."/>
        </authorList>
    </citation>
    <scope>NUCLEOTIDE SEQUENCE [LARGE SCALE GENOMIC DNA]</scope>
</reference>
<dbReference type="GO" id="GO:0043235">
    <property type="term" value="C:receptor complex"/>
    <property type="evidence" value="ECO:0007669"/>
    <property type="project" value="TreeGrafter"/>
</dbReference>
<feature type="disulfide bond" evidence="21">
    <location>
        <begin position="79"/>
        <end position="97"/>
    </location>
</feature>
<dbReference type="SMART" id="SM00179">
    <property type="entry name" value="EGF_CA"/>
    <property type="match status" value="2"/>
</dbReference>
<dbReference type="FunFam" id="4.10.400.10:FF:000046">
    <property type="entry name" value="Very low density lipoprotein receptor"/>
    <property type="match status" value="1"/>
</dbReference>
<evidence type="ECO:0000256" key="4">
    <source>
        <dbReference type="ARBA" id="ARBA00022548"/>
    </source>
</evidence>
<feature type="chain" id="PRO_5034675986" evidence="24">
    <location>
        <begin position="24"/>
        <end position="757"/>
    </location>
</feature>
<proteinExistence type="predicted"/>
<feature type="disulfide bond" evidence="21">
    <location>
        <begin position="72"/>
        <end position="84"/>
    </location>
</feature>
<dbReference type="PRINTS" id="PR00261">
    <property type="entry name" value="LDLRECEPTOR"/>
</dbReference>
<keyword evidence="9 23" id="KW-1133">Transmembrane helix</keyword>
<dbReference type="InterPro" id="IPR051221">
    <property type="entry name" value="LDLR-related"/>
</dbReference>
<feature type="disulfide bond" evidence="21">
    <location>
        <begin position="217"/>
        <end position="232"/>
    </location>
</feature>
<evidence type="ECO:0000256" key="10">
    <source>
        <dbReference type="ARBA" id="ARBA00023055"/>
    </source>
</evidence>
<dbReference type="FunFam" id="4.10.400.10:FF:000043">
    <property type="entry name" value="Very low density lipoprotein receptor"/>
    <property type="match status" value="1"/>
</dbReference>
<dbReference type="GO" id="GO:0006869">
    <property type="term" value="P:lipid transport"/>
    <property type="evidence" value="ECO:0007669"/>
    <property type="project" value="UniProtKB-KW"/>
</dbReference>
<dbReference type="InterPro" id="IPR036055">
    <property type="entry name" value="LDL_receptor-like_sf"/>
</dbReference>
<evidence type="ECO:0000313" key="27">
    <source>
        <dbReference type="Proteomes" id="UP000694547"/>
    </source>
</evidence>
<evidence type="ECO:0000256" key="22">
    <source>
        <dbReference type="PROSITE-ProRule" id="PRU00461"/>
    </source>
</evidence>
<evidence type="ECO:0000256" key="15">
    <source>
        <dbReference type="ARBA" id="ARBA00023170"/>
    </source>
</evidence>
<keyword evidence="10" id="KW-0445">Lipid transport</keyword>
<dbReference type="FunFam" id="2.10.25.10:FF:000009">
    <property type="entry name" value="Low-density lipoprotein receptor isoform 1"/>
    <property type="match status" value="1"/>
</dbReference>
<evidence type="ECO:0000256" key="24">
    <source>
        <dbReference type="SAM" id="SignalP"/>
    </source>
</evidence>
<dbReference type="GO" id="GO:0005905">
    <property type="term" value="C:clathrin-coated pit"/>
    <property type="evidence" value="ECO:0007669"/>
    <property type="project" value="UniProtKB-SubCell"/>
</dbReference>
<keyword evidence="18" id="KW-0753">Steroid metabolism</keyword>
<dbReference type="SMART" id="SM00192">
    <property type="entry name" value="LDLa"/>
    <property type="match status" value="7"/>
</dbReference>
<evidence type="ECO:0000256" key="17">
    <source>
        <dbReference type="ARBA" id="ARBA00023180"/>
    </source>
</evidence>
<keyword evidence="4" id="KW-0153">Cholesterol metabolism</keyword>
<organism evidence="26 27">
    <name type="scientific">Peromyscus maniculatus bairdii</name>
    <name type="common">Prairie deer mouse</name>
    <dbReference type="NCBI Taxonomy" id="230844"/>
    <lineage>
        <taxon>Eukaryota</taxon>
        <taxon>Metazoa</taxon>
        <taxon>Chordata</taxon>
        <taxon>Craniata</taxon>
        <taxon>Vertebrata</taxon>
        <taxon>Euteleostomi</taxon>
        <taxon>Mammalia</taxon>
        <taxon>Eutheria</taxon>
        <taxon>Euarchontoglires</taxon>
        <taxon>Glires</taxon>
        <taxon>Rodentia</taxon>
        <taxon>Myomorpha</taxon>
        <taxon>Muroidea</taxon>
        <taxon>Cricetidae</taxon>
        <taxon>Neotominae</taxon>
        <taxon>Peromyscus</taxon>
    </lineage>
</organism>
<keyword evidence="8" id="KW-0677">Repeat</keyword>
<feature type="disulfide bond" evidence="20">
    <location>
        <begin position="359"/>
        <end position="369"/>
    </location>
</feature>
<keyword evidence="5" id="KW-0254">Endocytosis</keyword>
<dbReference type="InterPro" id="IPR000152">
    <property type="entry name" value="EGF-type_Asp/Asn_hydroxyl_site"/>
</dbReference>
<feature type="disulfide bond" evidence="21">
    <location>
        <begin position="198"/>
        <end position="210"/>
    </location>
</feature>
<feature type="domain" description="EGF-like" evidence="25">
    <location>
        <begin position="355"/>
        <end position="390"/>
    </location>
</feature>
<dbReference type="SUPFAM" id="SSF63825">
    <property type="entry name" value="YWTD domain"/>
    <property type="match status" value="1"/>
</dbReference>
<evidence type="ECO:0000256" key="19">
    <source>
        <dbReference type="ARBA" id="ARBA00046288"/>
    </source>
</evidence>
<keyword evidence="27" id="KW-1185">Reference proteome</keyword>
<evidence type="ECO:0000256" key="16">
    <source>
        <dbReference type="ARBA" id="ARBA00023176"/>
    </source>
</evidence>
<feature type="disulfide bond" evidence="21">
    <location>
        <begin position="132"/>
        <end position="147"/>
    </location>
</feature>
<comment type="caution">
    <text evidence="20">Lacks conserved residue(s) required for the propagation of feature annotation.</text>
</comment>
<evidence type="ECO:0000256" key="11">
    <source>
        <dbReference type="ARBA" id="ARBA00023098"/>
    </source>
</evidence>
<feature type="repeat" description="LDL-receptor class B" evidence="22">
    <location>
        <begin position="527"/>
        <end position="570"/>
    </location>
</feature>
<dbReference type="Gene3D" id="2.120.10.30">
    <property type="entry name" value="TolB, C-terminal domain"/>
    <property type="match status" value="2"/>
</dbReference>
<keyword evidence="3 20" id="KW-0245">EGF-like domain</keyword>
<evidence type="ECO:0000256" key="9">
    <source>
        <dbReference type="ARBA" id="ARBA00022989"/>
    </source>
</evidence>
<dbReference type="InterPro" id="IPR001881">
    <property type="entry name" value="EGF-like_Ca-bd_dom"/>
</dbReference>
<keyword evidence="15" id="KW-0675">Receptor</keyword>
<dbReference type="InterPro" id="IPR011042">
    <property type="entry name" value="6-blade_b-propeller_TolB-like"/>
</dbReference>
<evidence type="ECO:0000256" key="2">
    <source>
        <dbReference type="ARBA" id="ARBA00022448"/>
    </source>
</evidence>
<keyword evidence="12 23" id="KW-0472">Membrane</keyword>
<dbReference type="PROSITE" id="PS50026">
    <property type="entry name" value="EGF_3"/>
    <property type="match status" value="2"/>
</dbReference>
<name>A0A8C8W032_PERMB</name>
<keyword evidence="14" id="KW-1207">Sterol metabolism</keyword>
<dbReference type="FunFam" id="4.10.400.10:FF:000051">
    <property type="entry name" value="Very low density lipoprotein receptor"/>
    <property type="match status" value="1"/>
</dbReference>
<feature type="disulfide bond" evidence="21">
    <location>
        <begin position="285"/>
        <end position="303"/>
    </location>
</feature>
<feature type="disulfide bond" evidence="21">
    <location>
        <begin position="152"/>
        <end position="164"/>
    </location>
</feature>
<sequence length="757" mass="83451">MGTSARWALWLLLALCWAPRDSGASASGKKAKCDTSQFQCTNGRCITLLWKCDGDEDCVDGSDEKNCVKKTCAESDFVCKNGQCVPNRWQCDGDPDCEDGSDESPEQCRNITCSADEFTCSSGRCVSRNFVCNGQDDCDDGSDELDCAPPTCGAHEFQCSTSSCIPLSWVCDDDADCSDQSDESLEQCGRQPVIHTKCPASEIQCGSGECIHKKWRCDGDPDCKDGSDEVNCPSRTCRPDQFECEDGSCIHGSRQCNGIRDCVDGSDEINCKNVNQCLGPGKFKCRSGECIDISKVCDQEQDCRDWSDEPLKECNINECLVNNGGCSHICKDLVIGYECDCAAGFELIDRKTCGDIDECQNPGICSQICINLKGGYKCECSRGYQMDLATGVCKAVGREPSLIFTNRRDIRKIGLERKEYIQLVEQLRNTVALDADIAAQKLFWADLSQKAIFSASIDDKVGRHFKMIDNVYNPAAIAVDWVYKTIYWTDAASKTISVATLDGAKRKFLFNSDLREPASIAVDPLSGFVYWSDWGEPAKIEKAGMNGFDRRPLVTEDIQWPNGITLDRVYWIDGENEAVYGANKFTGSELATLVNNLNDAQDIIVYHELVQPPGKNWCEEDMENGGCEYLCLPAPQISDHSPKYTCSCPNGYSLEENGRACQRINVTTAVSEVSVPPKGTSAAWAILPLLLLVMAAVGGYLMWRNWQHKNMKSMNFDNPVYLKTTEEDLSIDIGRHSASVGHTYPAISVVSTDDDLA</sequence>
<dbReference type="CDD" id="cd00054">
    <property type="entry name" value="EGF_CA"/>
    <property type="match status" value="1"/>
</dbReference>
<evidence type="ECO:0000313" key="26">
    <source>
        <dbReference type="Ensembl" id="ENSPEMP00000026011.2"/>
    </source>
</evidence>
<dbReference type="FunFam" id="4.10.400.10:FF:000053">
    <property type="entry name" value="Very low density lipoprotein receptor"/>
    <property type="match status" value="1"/>
</dbReference>
<dbReference type="PROSITE" id="PS01186">
    <property type="entry name" value="EGF_2"/>
    <property type="match status" value="1"/>
</dbReference>
<dbReference type="AlphaFoldDB" id="A0A8C8W032"/>
<keyword evidence="16" id="KW-0168">Coated pit</keyword>
<feature type="transmembrane region" description="Helical" evidence="23">
    <location>
        <begin position="682"/>
        <end position="703"/>
    </location>
</feature>
<dbReference type="FunFam" id="2.120.10.30:FF:000241">
    <property type="entry name" value="Low-density lipoprotein receptor-related protein 6"/>
    <property type="match status" value="1"/>
</dbReference>
<dbReference type="FunFam" id="4.10.400.10:FF:000057">
    <property type="entry name" value="Very low density lipoprotein receptor"/>
    <property type="match status" value="1"/>
</dbReference>
<dbReference type="GO" id="GO:0006898">
    <property type="term" value="P:receptor-mediated endocytosis"/>
    <property type="evidence" value="ECO:0007669"/>
    <property type="project" value="TreeGrafter"/>
</dbReference>
<keyword evidence="17" id="KW-0325">Glycoprotein</keyword>
<dbReference type="Pfam" id="PF00058">
    <property type="entry name" value="Ldl_recept_b"/>
    <property type="match status" value="3"/>
</dbReference>
<dbReference type="PROSITE" id="PS01187">
    <property type="entry name" value="EGF_CA"/>
    <property type="match status" value="1"/>
</dbReference>
<dbReference type="InterPro" id="IPR023415">
    <property type="entry name" value="LDLR_class-A_CS"/>
</dbReference>
<comment type="subcellular location">
    <subcellularLocation>
        <location evidence="19">Endomembrane system</location>
        <topology evidence="19">Single-pass type I membrane protein</topology>
    </subcellularLocation>
    <subcellularLocation>
        <location evidence="1">Membrane</location>
        <location evidence="1">Clathrin-coated pit</location>
    </subcellularLocation>
</comment>
<evidence type="ECO:0000256" key="18">
    <source>
        <dbReference type="ARBA" id="ARBA00023221"/>
    </source>
</evidence>
<dbReference type="PANTHER" id="PTHR22722">
    <property type="entry name" value="LOW-DENSITY LIPOPROTEIN RECEPTOR-RELATED PROTEIN 2-RELATED"/>
    <property type="match status" value="1"/>
</dbReference>
<dbReference type="PROSITE" id="PS00010">
    <property type="entry name" value="ASX_HYDROXYL"/>
    <property type="match status" value="2"/>
</dbReference>
<evidence type="ECO:0000256" key="6">
    <source>
        <dbReference type="ARBA" id="ARBA00022692"/>
    </source>
</evidence>
<feature type="repeat" description="LDL-receptor class B" evidence="22">
    <location>
        <begin position="484"/>
        <end position="526"/>
    </location>
</feature>
<feature type="disulfide bond" evidence="21">
    <location>
        <begin position="159"/>
        <end position="177"/>
    </location>
</feature>
<feature type="domain" description="EGF-like" evidence="25">
    <location>
        <begin position="315"/>
        <end position="354"/>
    </location>
</feature>
<evidence type="ECO:0000256" key="21">
    <source>
        <dbReference type="PROSITE-ProRule" id="PRU00124"/>
    </source>
</evidence>
<evidence type="ECO:0000256" key="13">
    <source>
        <dbReference type="ARBA" id="ARBA00023157"/>
    </source>
</evidence>
<evidence type="ECO:0000256" key="20">
    <source>
        <dbReference type="PROSITE-ProRule" id="PRU00076"/>
    </source>
</evidence>
<dbReference type="Pfam" id="PF00057">
    <property type="entry name" value="Ldl_recept_a"/>
    <property type="match status" value="7"/>
</dbReference>
<feature type="disulfide bond" evidence="21">
    <location>
        <begin position="237"/>
        <end position="249"/>
    </location>
</feature>
<feature type="disulfide bond" evidence="21">
    <location>
        <begin position="33"/>
        <end position="45"/>
    </location>
</feature>
<dbReference type="GO" id="GO:0008203">
    <property type="term" value="P:cholesterol metabolic process"/>
    <property type="evidence" value="ECO:0007669"/>
    <property type="project" value="UniProtKB-KW"/>
</dbReference>
<dbReference type="GO" id="GO:0005509">
    <property type="term" value="F:calcium ion binding"/>
    <property type="evidence" value="ECO:0007669"/>
    <property type="project" value="InterPro"/>
</dbReference>
<evidence type="ECO:0000256" key="1">
    <source>
        <dbReference type="ARBA" id="ARBA00004600"/>
    </source>
</evidence>